<proteinExistence type="predicted"/>
<sequence>MFSMIYLWLIGAVVLAGADILLGTIYLLIIAAAALAAFIFALIGAGILFQLLAFAVFAIAGCVYLSYRKRKNSVSTDADHLQHINDGHSVEVKEWKKNGKARVFYRGTVWDAKPEKGSPMVPGLWEIVGMSGNTLIIKLKQEK</sequence>
<reference evidence="1 2" key="1">
    <citation type="journal article" date="2019" name="Nat. Med.">
        <title>A library of human gut bacterial isolates paired with longitudinal multiomics data enables mechanistic microbiome research.</title>
        <authorList>
            <person name="Poyet M."/>
            <person name="Groussin M."/>
            <person name="Gibbons S.M."/>
            <person name="Avila-Pacheco J."/>
            <person name="Jiang X."/>
            <person name="Kearney S.M."/>
            <person name="Perrotta A.R."/>
            <person name="Berdy B."/>
            <person name="Zhao S."/>
            <person name="Lieberman T.D."/>
            <person name="Swanson P.K."/>
            <person name="Smith M."/>
            <person name="Roesemann S."/>
            <person name="Alexander J.E."/>
            <person name="Rich S.A."/>
            <person name="Livny J."/>
            <person name="Vlamakis H."/>
            <person name="Clish C."/>
            <person name="Bullock K."/>
            <person name="Deik A."/>
            <person name="Scott J."/>
            <person name="Pierce K.A."/>
            <person name="Xavier R.J."/>
            <person name="Alm E.J."/>
        </authorList>
    </citation>
    <scope>NUCLEOTIDE SEQUENCE [LARGE SCALE GENOMIC DNA]</scope>
    <source>
        <strain evidence="1 2">BIOML-A2</strain>
    </source>
</reference>
<comment type="caution">
    <text evidence="1">The sequence shown here is derived from an EMBL/GenBank/DDBJ whole genome shotgun (WGS) entry which is preliminary data.</text>
</comment>
<protein>
    <submittedName>
        <fullName evidence="1">NfeD family protein</fullName>
    </submittedName>
</protein>
<evidence type="ECO:0000313" key="2">
    <source>
        <dbReference type="Proteomes" id="UP000462362"/>
    </source>
</evidence>
<dbReference type="EMBL" id="WNCL01000008">
    <property type="protein sequence ID" value="MTU42807.1"/>
    <property type="molecule type" value="Genomic_DNA"/>
</dbReference>
<evidence type="ECO:0000313" key="1">
    <source>
        <dbReference type="EMBL" id="MTU42807.1"/>
    </source>
</evidence>
<accession>A0A6I3RZN8</accession>
<name>A0A6I3RZN8_9BURK</name>
<organism evidence="1 2">
    <name type="scientific">Parasutterella excrementihominis</name>
    <dbReference type="NCBI Taxonomy" id="487175"/>
    <lineage>
        <taxon>Bacteria</taxon>
        <taxon>Pseudomonadati</taxon>
        <taxon>Pseudomonadota</taxon>
        <taxon>Betaproteobacteria</taxon>
        <taxon>Burkholderiales</taxon>
        <taxon>Sutterellaceae</taxon>
        <taxon>Parasutterella</taxon>
    </lineage>
</organism>
<dbReference type="AlphaFoldDB" id="A0A6I3RZN8"/>
<dbReference type="Proteomes" id="UP000462362">
    <property type="component" value="Unassembled WGS sequence"/>
</dbReference>
<gene>
    <name evidence="1" type="ORF">GMD42_04050</name>
</gene>